<name>A0ABW3LJW8_9BACI</name>
<dbReference type="PIRSF" id="PIRSF015736">
    <property type="entry name" value="MI"/>
    <property type="match status" value="1"/>
</dbReference>
<dbReference type="PANTHER" id="PTHR40267:SF1">
    <property type="entry name" value="BLR3294 PROTEIN"/>
    <property type="match status" value="1"/>
</dbReference>
<proteinExistence type="predicted"/>
<comment type="caution">
    <text evidence="1">The sequence shown here is derived from an EMBL/GenBank/DDBJ whole genome shotgun (WGS) entry which is preliminary data.</text>
</comment>
<dbReference type="PANTHER" id="PTHR40267">
    <property type="entry name" value="BLR3294 PROTEIN"/>
    <property type="match status" value="1"/>
</dbReference>
<evidence type="ECO:0000313" key="2">
    <source>
        <dbReference type="Proteomes" id="UP001597040"/>
    </source>
</evidence>
<organism evidence="1 2">
    <name type="scientific">Virgibacillus byunsanensis</name>
    <dbReference type="NCBI Taxonomy" id="570945"/>
    <lineage>
        <taxon>Bacteria</taxon>
        <taxon>Bacillati</taxon>
        <taxon>Bacillota</taxon>
        <taxon>Bacilli</taxon>
        <taxon>Bacillales</taxon>
        <taxon>Bacillaceae</taxon>
        <taxon>Virgibacillus</taxon>
    </lineage>
</organism>
<dbReference type="InterPro" id="IPR026286">
    <property type="entry name" value="MaiA/AMDase"/>
</dbReference>
<keyword evidence="2" id="KW-1185">Reference proteome</keyword>
<accession>A0ABW3LJW8</accession>
<dbReference type="InterPro" id="IPR053714">
    <property type="entry name" value="Iso_Racemase_Enz_sf"/>
</dbReference>
<protein>
    <recommendedName>
        <fullName evidence="3">Arylmalonate decarboxylase</fullName>
    </recommendedName>
</protein>
<dbReference type="Gene3D" id="3.40.50.12500">
    <property type="match status" value="1"/>
</dbReference>
<reference evidence="2" key="1">
    <citation type="journal article" date="2019" name="Int. J. Syst. Evol. Microbiol.">
        <title>The Global Catalogue of Microorganisms (GCM) 10K type strain sequencing project: providing services to taxonomists for standard genome sequencing and annotation.</title>
        <authorList>
            <consortium name="The Broad Institute Genomics Platform"/>
            <consortium name="The Broad Institute Genome Sequencing Center for Infectious Disease"/>
            <person name="Wu L."/>
            <person name="Ma J."/>
        </authorList>
    </citation>
    <scope>NUCLEOTIDE SEQUENCE [LARGE SCALE GENOMIC DNA]</scope>
    <source>
        <strain evidence="2">CCUG 56754</strain>
    </source>
</reference>
<dbReference type="Pfam" id="PF17645">
    <property type="entry name" value="Amdase"/>
    <property type="match status" value="1"/>
</dbReference>
<dbReference type="RefSeq" id="WP_390361353.1">
    <property type="nucleotide sequence ID" value="NZ_JBHTKJ010000018.1"/>
</dbReference>
<evidence type="ECO:0000313" key="1">
    <source>
        <dbReference type="EMBL" id="MFD1038403.1"/>
    </source>
</evidence>
<dbReference type="EMBL" id="JBHTKJ010000018">
    <property type="protein sequence ID" value="MFD1038403.1"/>
    <property type="molecule type" value="Genomic_DNA"/>
</dbReference>
<evidence type="ECO:0008006" key="3">
    <source>
        <dbReference type="Google" id="ProtNLM"/>
    </source>
</evidence>
<sequence length="247" mass="27451">MTDALGYRLKAAVLAPSTNTIVEPDYYSIAPRGVTFHMGRIYIENPNINDDAGFENLLDQVRTSMERAIKDVMTCEPDSIIMGMSAETFWGGKEGNKKFEENIEKLSGLKVYSGANACNRALELYKVKKIGVITPYQEVGDEQVVNFFKDWGYDVINIKGLKCPTACSIAHVTENELRDAIFEVNSGEVDAIVQVGTNLSMVSLADEAERWLGKPVIPINAATLWNALREEGINDQFKGFTSLFSKY</sequence>
<dbReference type="Proteomes" id="UP001597040">
    <property type="component" value="Unassembled WGS sequence"/>
</dbReference>
<gene>
    <name evidence="1" type="ORF">ACFQ3N_08320</name>
</gene>